<reference evidence="7" key="1">
    <citation type="submission" date="2023-02" db="EMBL/GenBank/DDBJ databases">
        <title>Genome of toxic invasive species Heracleum sosnowskyi carries increased number of genes despite the absence of recent whole-genome duplications.</title>
        <authorList>
            <person name="Schelkunov M."/>
            <person name="Shtratnikova V."/>
            <person name="Makarenko M."/>
            <person name="Klepikova A."/>
            <person name="Omelchenko D."/>
            <person name="Novikova G."/>
            <person name="Obukhova E."/>
            <person name="Bogdanov V."/>
            <person name="Penin A."/>
            <person name="Logacheva M."/>
        </authorList>
    </citation>
    <scope>NUCLEOTIDE SEQUENCE</scope>
    <source>
        <strain evidence="7">Hsosn_3</strain>
        <tissue evidence="7">Leaf</tissue>
    </source>
</reference>
<evidence type="ECO:0000313" key="7">
    <source>
        <dbReference type="EMBL" id="KAK1404584.1"/>
    </source>
</evidence>
<feature type="transmembrane region" description="Helical" evidence="6">
    <location>
        <begin position="194"/>
        <end position="221"/>
    </location>
</feature>
<dbReference type="PANTHER" id="PTHR12385:SF84">
    <property type="entry name" value="CHOLINE TRANSPORTER-LIKE PROTEIN"/>
    <property type="match status" value="1"/>
</dbReference>
<evidence type="ECO:0000256" key="4">
    <source>
        <dbReference type="ARBA" id="ARBA00022989"/>
    </source>
</evidence>
<dbReference type="GO" id="GO:0005886">
    <property type="term" value="C:plasma membrane"/>
    <property type="evidence" value="ECO:0007669"/>
    <property type="project" value="UniProtKB-SubCell"/>
</dbReference>
<dbReference type="GO" id="GO:0022857">
    <property type="term" value="F:transmembrane transporter activity"/>
    <property type="evidence" value="ECO:0007669"/>
    <property type="project" value="UniProtKB-UniRule"/>
</dbReference>
<organism evidence="7 8">
    <name type="scientific">Heracleum sosnowskyi</name>
    <dbReference type="NCBI Taxonomy" id="360622"/>
    <lineage>
        <taxon>Eukaryota</taxon>
        <taxon>Viridiplantae</taxon>
        <taxon>Streptophyta</taxon>
        <taxon>Embryophyta</taxon>
        <taxon>Tracheophyta</taxon>
        <taxon>Spermatophyta</taxon>
        <taxon>Magnoliopsida</taxon>
        <taxon>eudicotyledons</taxon>
        <taxon>Gunneridae</taxon>
        <taxon>Pentapetalae</taxon>
        <taxon>asterids</taxon>
        <taxon>campanulids</taxon>
        <taxon>Apiales</taxon>
        <taxon>Apiaceae</taxon>
        <taxon>Apioideae</taxon>
        <taxon>apioid superclade</taxon>
        <taxon>Tordylieae</taxon>
        <taxon>Tordyliinae</taxon>
        <taxon>Heracleum</taxon>
    </lineage>
</organism>
<comment type="caution">
    <text evidence="7">The sequence shown here is derived from an EMBL/GenBank/DDBJ whole genome shotgun (WGS) entry which is preliminary data.</text>
</comment>
<dbReference type="PANTHER" id="PTHR12385">
    <property type="entry name" value="CHOLINE TRANSPORTER-LIKE (SLC FAMILY 44)"/>
    <property type="match status" value="1"/>
</dbReference>
<feature type="transmembrane region" description="Helical" evidence="6">
    <location>
        <begin position="118"/>
        <end position="141"/>
    </location>
</feature>
<sequence length="436" mass="47659">MQVRESNLNQFEMRPPGNFLRKLFQNLFFLQFLLIIVLVIFLTTRGLLSAHTHHFHPQRWYPPLLASVACAGVVSLSWQLMSSYNPSRTMRAAFWISPVLTCAAGILFVAIGSPGSLAAGALAIISAIIQSIYSCWVNPRFDYSGRVLTAAVAFTPAKTSLLRFLAIVASILYSCFLVAGIGGATATGSALDKLFIFLILLSLTWTLHIIKNAFLVTLSWVKYMKFAVGMDLDAKDALYETLANLTGTICIGSAILPILSVVRGSARAISLISGDTDEFLFSCANCYSGVASRLVAHGNRWGFVQVGVYGKNFGQASRDTWELLGRGGLEPVIESDLTSSFCFLCGMAGGSASTLVGGSWALLVHKGYATEVSIYAFLIGYFMTRVSMAWQQACILAYYVAYAENPQNQRLDPTISGRIKEIQRLQQIQEIQRSQA</sequence>
<comment type="subcellular location">
    <subcellularLocation>
        <location evidence="6">Cell membrane</location>
        <topology evidence="6">Multi-pass membrane protein</topology>
    </subcellularLocation>
    <subcellularLocation>
        <location evidence="1">Membrane</location>
        <topology evidence="1">Multi-pass membrane protein</topology>
    </subcellularLocation>
</comment>
<feature type="transmembrane region" description="Helical" evidence="6">
    <location>
        <begin position="92"/>
        <end position="111"/>
    </location>
</feature>
<name>A0AAD8NCC2_9APIA</name>
<evidence type="ECO:0000256" key="6">
    <source>
        <dbReference type="RuleBase" id="RU368066"/>
    </source>
</evidence>
<gene>
    <name evidence="7" type="ORF">POM88_004189</name>
</gene>
<keyword evidence="5 6" id="KW-0472">Membrane</keyword>
<comment type="function">
    <text evidence="6">Choline transporter.</text>
</comment>
<feature type="transmembrane region" description="Helical" evidence="6">
    <location>
        <begin position="161"/>
        <end position="182"/>
    </location>
</feature>
<keyword evidence="3 6" id="KW-0812">Transmembrane</keyword>
<comment type="similarity">
    <text evidence="2 6">Belongs to the CTL (choline transporter-like) family.</text>
</comment>
<dbReference type="InterPro" id="IPR007603">
    <property type="entry name" value="Choline_transptr-like"/>
</dbReference>
<keyword evidence="8" id="KW-1185">Reference proteome</keyword>
<dbReference type="Pfam" id="PF04515">
    <property type="entry name" value="Choline_transpo"/>
    <property type="match status" value="1"/>
</dbReference>
<dbReference type="Proteomes" id="UP001237642">
    <property type="component" value="Unassembled WGS sequence"/>
</dbReference>
<feature type="transmembrane region" description="Helical" evidence="6">
    <location>
        <begin position="60"/>
        <end position="80"/>
    </location>
</feature>
<feature type="transmembrane region" description="Helical" evidence="6">
    <location>
        <begin position="28"/>
        <end position="48"/>
    </location>
</feature>
<keyword evidence="4 6" id="KW-1133">Transmembrane helix</keyword>
<evidence type="ECO:0000256" key="3">
    <source>
        <dbReference type="ARBA" id="ARBA00022692"/>
    </source>
</evidence>
<reference evidence="7" key="2">
    <citation type="submission" date="2023-05" db="EMBL/GenBank/DDBJ databases">
        <authorList>
            <person name="Schelkunov M.I."/>
        </authorList>
    </citation>
    <scope>NUCLEOTIDE SEQUENCE</scope>
    <source>
        <strain evidence="7">Hsosn_3</strain>
        <tissue evidence="7">Leaf</tissue>
    </source>
</reference>
<evidence type="ECO:0000313" key="8">
    <source>
        <dbReference type="Proteomes" id="UP001237642"/>
    </source>
</evidence>
<evidence type="ECO:0000256" key="1">
    <source>
        <dbReference type="ARBA" id="ARBA00004141"/>
    </source>
</evidence>
<dbReference type="EMBL" id="JAUIZM010000001">
    <property type="protein sequence ID" value="KAK1404584.1"/>
    <property type="molecule type" value="Genomic_DNA"/>
</dbReference>
<evidence type="ECO:0000256" key="5">
    <source>
        <dbReference type="ARBA" id="ARBA00023136"/>
    </source>
</evidence>
<accession>A0AAD8NCC2</accession>
<feature type="transmembrane region" description="Helical" evidence="6">
    <location>
        <begin position="241"/>
        <end position="262"/>
    </location>
</feature>
<dbReference type="AlphaFoldDB" id="A0AAD8NCC2"/>
<protein>
    <recommendedName>
        <fullName evidence="6">Choline transporter-like protein</fullName>
    </recommendedName>
</protein>
<evidence type="ECO:0000256" key="2">
    <source>
        <dbReference type="ARBA" id="ARBA00007168"/>
    </source>
</evidence>
<proteinExistence type="inferred from homology"/>